<organism evidence="3 4">
    <name type="scientific">Puccinia striiformis</name>
    <dbReference type="NCBI Taxonomy" id="27350"/>
    <lineage>
        <taxon>Eukaryota</taxon>
        <taxon>Fungi</taxon>
        <taxon>Dikarya</taxon>
        <taxon>Basidiomycota</taxon>
        <taxon>Pucciniomycotina</taxon>
        <taxon>Pucciniomycetes</taxon>
        <taxon>Pucciniales</taxon>
        <taxon>Pucciniaceae</taxon>
        <taxon>Puccinia</taxon>
    </lineage>
</organism>
<evidence type="ECO:0000313" key="3">
    <source>
        <dbReference type="EMBL" id="POV99686.1"/>
    </source>
</evidence>
<dbReference type="InterPro" id="IPR024752">
    <property type="entry name" value="Myb/SANT-like_dom"/>
</dbReference>
<sequence>MKKSVIELYVKAVKASKRGEGGFKPKVHPHVASELLKEFRGNLFDSTKVKSKYTQGFKKTYNAFVACKGASGFSWNKANCMVVAPDNVWDEFLLHPCARQFRNTPFPEYNEYQIIFEGHTAKGDMCQSSGTKPHEACQALGTATSREDGTAIDDESESRQTPAQ</sequence>
<evidence type="ECO:0000256" key="1">
    <source>
        <dbReference type="SAM" id="MobiDB-lite"/>
    </source>
</evidence>
<comment type="caution">
    <text evidence="3">The sequence shown here is derived from an EMBL/GenBank/DDBJ whole genome shotgun (WGS) entry which is preliminary data.</text>
</comment>
<feature type="domain" description="Myb/SANT-like" evidence="2">
    <location>
        <begin position="1"/>
        <end position="92"/>
    </location>
</feature>
<accession>A0A2S4UR20</accession>
<dbReference type="EMBL" id="PKSL01000195">
    <property type="protein sequence ID" value="POV99686.1"/>
    <property type="molecule type" value="Genomic_DNA"/>
</dbReference>
<dbReference type="AlphaFoldDB" id="A0A2S4UR20"/>
<name>A0A2S4UR20_9BASI</name>
<dbReference type="VEuPathDB" id="FungiDB:PSHT_13529"/>
<dbReference type="Proteomes" id="UP000239156">
    <property type="component" value="Unassembled WGS sequence"/>
</dbReference>
<feature type="region of interest" description="Disordered" evidence="1">
    <location>
        <begin position="127"/>
        <end position="164"/>
    </location>
</feature>
<dbReference type="PANTHER" id="PTHR46929">
    <property type="entry name" value="EXPRESSED PROTEIN"/>
    <property type="match status" value="1"/>
</dbReference>
<proteinExistence type="predicted"/>
<reference evidence="3" key="1">
    <citation type="submission" date="2017-12" db="EMBL/GenBank/DDBJ databases">
        <title>Gene loss provides genomic basis for host adaptation in cereal stripe rust fungi.</title>
        <authorList>
            <person name="Xia C."/>
        </authorList>
    </citation>
    <scope>NUCLEOTIDE SEQUENCE [LARGE SCALE GENOMIC DNA]</scope>
    <source>
        <strain evidence="3">93-210</strain>
    </source>
</reference>
<gene>
    <name evidence="3" type="ORF">PSTT_13616</name>
</gene>
<dbReference type="Pfam" id="PF12776">
    <property type="entry name" value="Myb_DNA-bind_3"/>
    <property type="match status" value="1"/>
</dbReference>
<dbReference type="PANTHER" id="PTHR46929:SF3">
    <property type="entry name" value="MYB_SANT-LIKE DOMAIN-CONTAINING PROTEIN"/>
    <property type="match status" value="1"/>
</dbReference>
<evidence type="ECO:0000259" key="2">
    <source>
        <dbReference type="Pfam" id="PF12776"/>
    </source>
</evidence>
<evidence type="ECO:0000313" key="4">
    <source>
        <dbReference type="Proteomes" id="UP000239156"/>
    </source>
</evidence>
<dbReference type="VEuPathDB" id="FungiDB:PSTT_13616"/>
<protein>
    <recommendedName>
        <fullName evidence="2">Myb/SANT-like domain-containing protein</fullName>
    </recommendedName>
</protein>
<keyword evidence="4" id="KW-1185">Reference proteome</keyword>